<protein>
    <recommendedName>
        <fullName evidence="3">Fumarylacetoacetase-like C-terminal domain-containing protein</fullName>
    </recommendedName>
</protein>
<evidence type="ECO:0000259" key="3">
    <source>
        <dbReference type="Pfam" id="PF01557"/>
    </source>
</evidence>
<dbReference type="SUPFAM" id="SSF56529">
    <property type="entry name" value="FAH"/>
    <property type="match status" value="1"/>
</dbReference>
<dbReference type="EMBL" id="CDMC01000007">
    <property type="protein sequence ID" value="CEN62720.1"/>
    <property type="molecule type" value="Genomic_DNA"/>
</dbReference>
<dbReference type="InterPro" id="IPR036663">
    <property type="entry name" value="Fumarylacetoacetase_C_sf"/>
</dbReference>
<evidence type="ECO:0000313" key="4">
    <source>
        <dbReference type="EMBL" id="CEN62720.1"/>
    </source>
</evidence>
<dbReference type="Proteomes" id="UP000054771">
    <property type="component" value="Unassembled WGS sequence"/>
</dbReference>
<evidence type="ECO:0000313" key="5">
    <source>
        <dbReference type="Proteomes" id="UP000054771"/>
    </source>
</evidence>
<dbReference type="PANTHER" id="PTHR11820">
    <property type="entry name" value="ACYLPYRUVASE"/>
    <property type="match status" value="1"/>
</dbReference>
<dbReference type="AlphaFoldDB" id="A0A0U5CRR4"/>
<dbReference type="InterPro" id="IPR011234">
    <property type="entry name" value="Fumarylacetoacetase-like_C"/>
</dbReference>
<keyword evidence="5" id="KW-1185">Reference proteome</keyword>
<dbReference type="STRING" id="454130.A0A0U5CRR4"/>
<dbReference type="PANTHER" id="PTHR11820:SF100">
    <property type="entry name" value="FUMARYLACETOACETATE HYDROLASE FAMILY PROTEIN (AFU_ORTHOLOGUE AFUA_4G01490)"/>
    <property type="match status" value="1"/>
</dbReference>
<evidence type="ECO:0000256" key="2">
    <source>
        <dbReference type="ARBA" id="ARBA00022723"/>
    </source>
</evidence>
<accession>A0A0U5CRR4</accession>
<gene>
    <name evidence="4" type="ORF">ASPCAL09352</name>
</gene>
<dbReference type="GO" id="GO:0046872">
    <property type="term" value="F:metal ion binding"/>
    <property type="evidence" value="ECO:0007669"/>
    <property type="project" value="UniProtKB-KW"/>
</dbReference>
<evidence type="ECO:0000256" key="1">
    <source>
        <dbReference type="ARBA" id="ARBA00010211"/>
    </source>
</evidence>
<sequence>MAAVFNRLLRFRDTGGKIHYGETDDLSDWKGKQIQVYSGEVPWDLSPTNKKAEVAEVLCPLPEVPLFYGIGLNYKRHIEEAGFPVPKHPVVFIKPPDALAGPFEDIPIDRRCLDMDYEGELCVIIGKDCKNFPIGDDPLEYVLGYTVGNDISSRFWQMPSQSGHQHGYAKSFDKFGPVGPLIVSPHVKSIQNGMVDGIPDLALRVLVNGEKRQSSRTSDLLFTLSDLLEHLSRGTTIRKGTIIMTGTPSGVAAFLDPPQWLQSGDVVEVGIEGLGSIRNKIIIE</sequence>
<feature type="domain" description="Fumarylacetoacetase-like C-terminal" evidence="3">
    <location>
        <begin position="68"/>
        <end position="281"/>
    </location>
</feature>
<organism evidence="4 5">
    <name type="scientific">Aspergillus calidoustus</name>
    <dbReference type="NCBI Taxonomy" id="454130"/>
    <lineage>
        <taxon>Eukaryota</taxon>
        <taxon>Fungi</taxon>
        <taxon>Dikarya</taxon>
        <taxon>Ascomycota</taxon>
        <taxon>Pezizomycotina</taxon>
        <taxon>Eurotiomycetes</taxon>
        <taxon>Eurotiomycetidae</taxon>
        <taxon>Eurotiales</taxon>
        <taxon>Aspergillaceae</taxon>
        <taxon>Aspergillus</taxon>
        <taxon>Aspergillus subgen. Nidulantes</taxon>
    </lineage>
</organism>
<comment type="similarity">
    <text evidence="1">Belongs to the FAH family.</text>
</comment>
<proteinExistence type="inferred from homology"/>
<dbReference type="Gene3D" id="3.90.850.10">
    <property type="entry name" value="Fumarylacetoacetase-like, C-terminal domain"/>
    <property type="match status" value="1"/>
</dbReference>
<keyword evidence="2" id="KW-0479">Metal-binding</keyword>
<name>A0A0U5CRR4_ASPCI</name>
<dbReference type="FunFam" id="3.90.850.10:FF:000002">
    <property type="entry name" value="2-hydroxyhepta-2,4-diene-1,7-dioate isomerase"/>
    <property type="match status" value="1"/>
</dbReference>
<dbReference type="OrthoDB" id="411064at2759"/>
<dbReference type="GO" id="GO:0050163">
    <property type="term" value="F:oxaloacetate tautomerase activity"/>
    <property type="evidence" value="ECO:0007669"/>
    <property type="project" value="UniProtKB-ARBA"/>
</dbReference>
<reference evidence="5" key="1">
    <citation type="journal article" date="2016" name="Genome Announc.">
        <title>Draft genome sequences of fungus Aspergillus calidoustus.</title>
        <authorList>
            <person name="Horn F."/>
            <person name="Linde J."/>
            <person name="Mattern D.J."/>
            <person name="Walther G."/>
            <person name="Guthke R."/>
            <person name="Scherlach K."/>
            <person name="Martin K."/>
            <person name="Brakhage A.A."/>
            <person name="Petzke L."/>
            <person name="Valiante V."/>
        </authorList>
    </citation>
    <scope>NUCLEOTIDE SEQUENCE [LARGE SCALE GENOMIC DNA]</scope>
    <source>
        <strain evidence="5">SF006504</strain>
    </source>
</reference>
<dbReference type="GO" id="GO:0006107">
    <property type="term" value="P:oxaloacetate metabolic process"/>
    <property type="evidence" value="ECO:0007669"/>
    <property type="project" value="UniProtKB-ARBA"/>
</dbReference>
<dbReference type="Pfam" id="PF01557">
    <property type="entry name" value="FAA_hydrolase"/>
    <property type="match status" value="1"/>
</dbReference>
<dbReference type="OMA" id="RHMLFKV"/>